<dbReference type="PANTHER" id="PTHR14030">
    <property type="entry name" value="MITOTIC CHECKPOINT SERINE/THREONINE-PROTEIN KINASE BUB1"/>
    <property type="match status" value="1"/>
</dbReference>
<dbReference type="AlphaFoldDB" id="A0A9Q1IZC3"/>
<keyword evidence="9" id="KW-1185">Reference proteome</keyword>
<comment type="subcellular location">
    <subcellularLocation>
        <location evidence="1">Chromosome</location>
        <location evidence="1">Centromere</location>
        <location evidence="1">Kinetochore</location>
    </subcellularLocation>
</comment>
<dbReference type="InterPro" id="IPR000719">
    <property type="entry name" value="Prot_kinase_dom"/>
</dbReference>
<dbReference type="InterPro" id="IPR013212">
    <property type="entry name" value="Mad3/Bub1_I"/>
</dbReference>
<gene>
    <name evidence="8" type="ORF">SKAU_G00156700</name>
</gene>
<dbReference type="GO" id="GO:0000776">
    <property type="term" value="C:kinetochore"/>
    <property type="evidence" value="ECO:0007669"/>
    <property type="project" value="UniProtKB-KW"/>
</dbReference>
<dbReference type="OrthoDB" id="248495at2759"/>
<dbReference type="SUPFAM" id="SSF56112">
    <property type="entry name" value="Protein kinase-like (PK-like)"/>
    <property type="match status" value="1"/>
</dbReference>
<organism evidence="8 9">
    <name type="scientific">Synaphobranchus kaupii</name>
    <name type="common">Kaup's arrowtooth eel</name>
    <dbReference type="NCBI Taxonomy" id="118154"/>
    <lineage>
        <taxon>Eukaryota</taxon>
        <taxon>Metazoa</taxon>
        <taxon>Chordata</taxon>
        <taxon>Craniata</taxon>
        <taxon>Vertebrata</taxon>
        <taxon>Euteleostomi</taxon>
        <taxon>Actinopterygii</taxon>
        <taxon>Neopterygii</taxon>
        <taxon>Teleostei</taxon>
        <taxon>Anguilliformes</taxon>
        <taxon>Synaphobranchidae</taxon>
        <taxon>Synaphobranchus</taxon>
    </lineage>
</organism>
<evidence type="ECO:0008006" key="10">
    <source>
        <dbReference type="Google" id="ProtNLM"/>
    </source>
</evidence>
<dbReference type="EMBL" id="JAINUF010000005">
    <property type="protein sequence ID" value="KAJ8359145.1"/>
    <property type="molecule type" value="Genomic_DNA"/>
</dbReference>
<comment type="caution">
    <text evidence="8">The sequence shown here is derived from an EMBL/GenBank/DDBJ whole genome shotgun (WGS) entry which is preliminary data.</text>
</comment>
<dbReference type="GO" id="GO:0005524">
    <property type="term" value="F:ATP binding"/>
    <property type="evidence" value="ECO:0007669"/>
    <property type="project" value="InterPro"/>
</dbReference>
<dbReference type="GO" id="GO:0007094">
    <property type="term" value="P:mitotic spindle assembly checkpoint signaling"/>
    <property type="evidence" value="ECO:0007669"/>
    <property type="project" value="InterPro"/>
</dbReference>
<keyword evidence="4" id="KW-0137">Centromere</keyword>
<accession>A0A9Q1IZC3</accession>
<feature type="region of interest" description="Disordered" evidence="5">
    <location>
        <begin position="409"/>
        <end position="438"/>
    </location>
</feature>
<feature type="domain" description="Protein kinase" evidence="6">
    <location>
        <begin position="684"/>
        <end position="968"/>
    </location>
</feature>
<dbReference type="GO" id="GO:0005634">
    <property type="term" value="C:nucleus"/>
    <property type="evidence" value="ECO:0007669"/>
    <property type="project" value="TreeGrafter"/>
</dbReference>
<dbReference type="Proteomes" id="UP001152622">
    <property type="component" value="Chromosome 5"/>
</dbReference>
<dbReference type="SMART" id="SM00777">
    <property type="entry name" value="Mad3_BUB1_I"/>
    <property type="match status" value="1"/>
</dbReference>
<evidence type="ECO:0000256" key="1">
    <source>
        <dbReference type="ARBA" id="ARBA00004629"/>
    </source>
</evidence>
<dbReference type="Gene3D" id="1.10.510.10">
    <property type="entry name" value="Transferase(Phosphotransferase) domain 1"/>
    <property type="match status" value="1"/>
</dbReference>
<feature type="domain" description="BUB1 N-terminal" evidence="7">
    <location>
        <begin position="59"/>
        <end position="224"/>
    </location>
</feature>
<dbReference type="GO" id="GO:0004672">
    <property type="term" value="F:protein kinase activity"/>
    <property type="evidence" value="ECO:0007669"/>
    <property type="project" value="InterPro"/>
</dbReference>
<dbReference type="InterPro" id="IPR011009">
    <property type="entry name" value="Kinase-like_dom_sf"/>
</dbReference>
<evidence type="ECO:0000256" key="5">
    <source>
        <dbReference type="SAM" id="MobiDB-lite"/>
    </source>
</evidence>
<dbReference type="PANTHER" id="PTHR14030:SF25">
    <property type="entry name" value="MITOTIC CHECKPOINT SERINE_THREONINE-PROTEIN KINASE BUB1 BETA"/>
    <property type="match status" value="1"/>
</dbReference>
<dbReference type="Pfam" id="PF08311">
    <property type="entry name" value="Mad3_BUB1_I"/>
    <property type="match status" value="1"/>
</dbReference>
<evidence type="ECO:0000256" key="4">
    <source>
        <dbReference type="ARBA" id="ARBA00023328"/>
    </source>
</evidence>
<evidence type="ECO:0000259" key="7">
    <source>
        <dbReference type="PROSITE" id="PS51489"/>
    </source>
</evidence>
<dbReference type="GO" id="GO:0051754">
    <property type="term" value="P:meiotic sister chromatid cohesion, centromeric"/>
    <property type="evidence" value="ECO:0007669"/>
    <property type="project" value="TreeGrafter"/>
</dbReference>
<reference evidence="8" key="1">
    <citation type="journal article" date="2023" name="Science">
        <title>Genome structures resolve the early diversification of teleost fishes.</title>
        <authorList>
            <person name="Parey E."/>
            <person name="Louis A."/>
            <person name="Montfort J."/>
            <person name="Bouchez O."/>
            <person name="Roques C."/>
            <person name="Iampietro C."/>
            <person name="Lluch J."/>
            <person name="Castinel A."/>
            <person name="Donnadieu C."/>
            <person name="Desvignes T."/>
            <person name="Floi Bucao C."/>
            <person name="Jouanno E."/>
            <person name="Wen M."/>
            <person name="Mejri S."/>
            <person name="Dirks R."/>
            <person name="Jansen H."/>
            <person name="Henkel C."/>
            <person name="Chen W.J."/>
            <person name="Zahm M."/>
            <person name="Cabau C."/>
            <person name="Klopp C."/>
            <person name="Thompson A.W."/>
            <person name="Robinson-Rechavi M."/>
            <person name="Braasch I."/>
            <person name="Lecointre G."/>
            <person name="Bobe J."/>
            <person name="Postlethwait J.H."/>
            <person name="Berthelot C."/>
            <person name="Roest Crollius H."/>
            <person name="Guiguen Y."/>
        </authorList>
    </citation>
    <scope>NUCLEOTIDE SEQUENCE</scope>
    <source>
        <strain evidence="8">WJC10195</strain>
    </source>
</reference>
<protein>
    <recommendedName>
        <fullName evidence="10">Mitotic checkpoint serine/threonine-protein kinase BUB1 beta</fullName>
    </recommendedName>
</protein>
<evidence type="ECO:0000313" key="8">
    <source>
        <dbReference type="EMBL" id="KAJ8359145.1"/>
    </source>
</evidence>
<evidence type="ECO:0000259" key="6">
    <source>
        <dbReference type="PROSITE" id="PS50011"/>
    </source>
</evidence>
<evidence type="ECO:0000256" key="2">
    <source>
        <dbReference type="ARBA" id="ARBA00022454"/>
    </source>
</evidence>
<dbReference type="InterPro" id="IPR015661">
    <property type="entry name" value="Bub1/Mad3"/>
</dbReference>
<dbReference type="PROSITE" id="PS51489">
    <property type="entry name" value="BUB1_N"/>
    <property type="match status" value="1"/>
</dbReference>
<proteinExistence type="predicted"/>
<dbReference type="Gene3D" id="1.25.40.430">
    <property type="match status" value="1"/>
</dbReference>
<dbReference type="PROSITE" id="PS50011">
    <property type="entry name" value="PROTEIN_KINASE_DOM"/>
    <property type="match status" value="1"/>
</dbReference>
<sequence>MQKCHSVSVAMAEEGGAQWECKETNQPMKRAWVTSTFHRTLNQLQGSCTTTIQEQREAFESELQIYCGDDPLDVWDRYVRWTLRTFPRGGKESNLSVILERAVMHFADENKFYDDARYVNLWIKLAENSTEPLDVYGHMHAQRIGVLQAAFYVAWSEEQEKCGNYKKAGAIYQAAIKCGAEPFGELQQSYRNFHVRVSSQASSAAEDAGMDKLSAEPIGPHGTSLMNPELTGKKRAVAPQPPSVVLDSVSCNNRGVSLQQPPAAHNVQTNLMAVFDENQPGASCPEPFKRTSCTKENDLITERWTNSKGPQKFRFDHSAVVTSPKKKNFQPFIDDPDEPPEVSRPQYRSMYLKEALLLNSDTELCFEELRTLRYGKGMAQELEEKMQHLQRVKEELRLEIEEKQKLLQECNQQSGSRHQEPLGVLSKSRSAHSPPDPCGSALGLRVHCGSNSSSPPKLPFQDEDIYSGENALKPQADRSDSNVTQFTIFDESSTREPLQAMTSVPARSKLSRRPFAVVRKPLGGASLKGPGPVNYALGRTEHLHDYSTASANQNEMLFSSPESTSDCAPQMGSTPYRPHACAGSDLALSRHATVRQKELSPIQEASLEDLSGLSSLNASNPLNKLEPAWRNTHSADETNSTAETPTDVEMVDPCSLSVRRRLLEDVDLTSCLGLYKKPGPLPSIHEYDVLSPGDEPFLILSKVISSENHAVYLGKSQSSMIVQVDFQCVPWNFYIASRLRNRLTSDPLRRHSDQTSCFMYEDGCITVSQGGYTGTLREFLARSSLRRDGAGLLAIELVELVEEMHACHMVHGDLRPDTLLLRHRDECEGGSGVLKFLDFACCLDLELQPKVISCQGLPASQAYLRQGVLSPSSTPYQVDLLGIAETVHMMLKRGNLQLVEENSEWKLAGDQKDWESSPGDTDAAVWREFFRTLLNPGARSTVTVLSELRQDLRKHFAAGPEALTVFSL</sequence>
<keyword evidence="3" id="KW-0995">Kinetochore</keyword>
<name>A0A9Q1IZC3_SYNKA</name>
<keyword evidence="2" id="KW-0158">Chromosome</keyword>
<evidence type="ECO:0000313" key="9">
    <source>
        <dbReference type="Proteomes" id="UP001152622"/>
    </source>
</evidence>
<evidence type="ECO:0000256" key="3">
    <source>
        <dbReference type="ARBA" id="ARBA00022838"/>
    </source>
</evidence>